<dbReference type="InterPro" id="IPR036609">
    <property type="entry name" value="LCCL_sf"/>
</dbReference>
<accession>A0AAN7LGW3</accession>
<evidence type="ECO:0008006" key="4">
    <source>
        <dbReference type="Google" id="ProtNLM"/>
    </source>
</evidence>
<feature type="compositionally biased region" description="Basic and acidic residues" evidence="1">
    <location>
        <begin position="283"/>
        <end position="339"/>
    </location>
</feature>
<feature type="region of interest" description="Disordered" evidence="1">
    <location>
        <begin position="1"/>
        <end position="401"/>
    </location>
</feature>
<feature type="compositionally biased region" description="Basic and acidic residues" evidence="1">
    <location>
        <begin position="359"/>
        <end position="396"/>
    </location>
</feature>
<feature type="compositionally biased region" description="Basic and acidic residues" evidence="1">
    <location>
        <begin position="234"/>
        <end position="249"/>
    </location>
</feature>
<dbReference type="SUPFAM" id="SSF69848">
    <property type="entry name" value="LCCL domain"/>
    <property type="match status" value="1"/>
</dbReference>
<feature type="region of interest" description="Disordered" evidence="1">
    <location>
        <begin position="714"/>
        <end position="735"/>
    </location>
</feature>
<evidence type="ECO:0000313" key="3">
    <source>
        <dbReference type="Proteomes" id="UP001345219"/>
    </source>
</evidence>
<dbReference type="InterPro" id="IPR013951">
    <property type="entry name" value="Rxt3"/>
</dbReference>
<evidence type="ECO:0000256" key="1">
    <source>
        <dbReference type="SAM" id="MobiDB-lite"/>
    </source>
</evidence>
<feature type="region of interest" description="Disordered" evidence="1">
    <location>
        <begin position="422"/>
        <end position="455"/>
    </location>
</feature>
<protein>
    <recommendedName>
        <fullName evidence="4">Histone deacetylation protein Rxt3</fullName>
    </recommendedName>
</protein>
<feature type="compositionally biased region" description="Basic and acidic residues" evidence="1">
    <location>
        <begin position="438"/>
        <end position="448"/>
    </location>
</feature>
<name>A0AAN7LGW3_9MYRT</name>
<proteinExistence type="predicted"/>
<gene>
    <name evidence="2" type="ORF">SAY87_016397</name>
</gene>
<dbReference type="AlphaFoldDB" id="A0AAN7LGW3"/>
<dbReference type="Pfam" id="PF08642">
    <property type="entry name" value="Rxt3"/>
    <property type="match status" value="1"/>
</dbReference>
<feature type="compositionally biased region" description="Basic and acidic residues" evidence="1">
    <location>
        <begin position="81"/>
        <end position="168"/>
    </location>
</feature>
<organism evidence="2 3">
    <name type="scientific">Trapa incisa</name>
    <dbReference type="NCBI Taxonomy" id="236973"/>
    <lineage>
        <taxon>Eukaryota</taxon>
        <taxon>Viridiplantae</taxon>
        <taxon>Streptophyta</taxon>
        <taxon>Embryophyta</taxon>
        <taxon>Tracheophyta</taxon>
        <taxon>Spermatophyta</taxon>
        <taxon>Magnoliopsida</taxon>
        <taxon>eudicotyledons</taxon>
        <taxon>Gunneridae</taxon>
        <taxon>Pentapetalae</taxon>
        <taxon>rosids</taxon>
        <taxon>malvids</taxon>
        <taxon>Myrtales</taxon>
        <taxon>Lythraceae</taxon>
        <taxon>Trapa</taxon>
    </lineage>
</organism>
<dbReference type="Proteomes" id="UP001345219">
    <property type="component" value="Chromosome 13"/>
</dbReference>
<feature type="compositionally biased region" description="Polar residues" evidence="1">
    <location>
        <begin position="194"/>
        <end position="211"/>
    </location>
</feature>
<feature type="compositionally biased region" description="Basic and acidic residues" evidence="1">
    <location>
        <begin position="257"/>
        <end position="273"/>
    </location>
</feature>
<evidence type="ECO:0000313" key="2">
    <source>
        <dbReference type="EMBL" id="KAK4780291.1"/>
    </source>
</evidence>
<keyword evidence="3" id="KW-1185">Reference proteome</keyword>
<feature type="compositionally biased region" description="Basic and acidic residues" evidence="1">
    <location>
        <begin position="39"/>
        <end position="65"/>
    </location>
</feature>
<dbReference type="EMBL" id="JAXIOK010000001">
    <property type="protein sequence ID" value="KAK4780291.1"/>
    <property type="molecule type" value="Genomic_DNA"/>
</dbReference>
<dbReference type="Gene3D" id="2.170.130.20">
    <property type="entry name" value="LCCL-like domain"/>
    <property type="match status" value="1"/>
</dbReference>
<sequence>MSGSSKRSHEESGHSSSKYGHEDMPSYPRLMSAVSNEYHPSHDMSQENRMTKIPRTESRDVDRRSPMHSIYRMPSSSVDVSHPDHLVSSESRLETRDLKDNRDFRTENRESKIDTRELYSETKRDGQSGKTEKDGKFETRMDENKKMKYDVESHSDLKGDFKGGKDGHSGGSAYLNWKDPKEYHRGRRYPESFGGSSVSPWHISRNSSQVPLETAKEDLAVEERVSGEMQELFGDDRVDFKSEEKMKDKDRKRKDLKHRDWGEKDKERKERKNNLPLGTGCVDGKDLTRDDREVERWDKEKKDPVKDKEKPKEREKDHPKKDTLTSLEKDISTLEKDSLDMAAKVTEQENPMNHPKKHKESDGWKNIDKEAQDRKKEKDLNTEGEKVEKRGRGYDRESEDGCTDIEGAEMEREIFNYDGIQQRKRMLRPRGSPQTASRDPRFRSRMQENEGSQVAGKSEISSVVYKVGESMQELIKLWREHELSPVEKNGESSRNGPVLEIRIPAEHVTATNRQVRGGQLWGTDVYTYDSDLVAVLMHTGYCRLTPSPPPSAIQELRVTIRILPPLESYIPTLRNNVRSRAWGAAIGCSYCVEKCCILKKGGGTIDLEPCITHTSTVEPTLAPVAVERTMTTRAAASNALRQQRFVREVTIQYNLCNEPWIKYSLSIVADKGLKKALYTSARLKKGEVLYLETHSCRYELCFTGEKVVKGTLQQHESELEKSQNHHTHSLNGERTESDSMVVDVFRWSRCKKPLPQKVMLSIGIPLPLEYVEVLEDNLDWEDVQWSQTGVWIAGKECPLTRVHFLSPN</sequence>
<feature type="compositionally biased region" description="Basic and acidic residues" evidence="1">
    <location>
        <begin position="7"/>
        <end position="24"/>
    </location>
</feature>
<feature type="compositionally biased region" description="Basic and acidic residues" evidence="1">
    <location>
        <begin position="214"/>
        <end position="226"/>
    </location>
</feature>
<comment type="caution">
    <text evidence="2">The sequence shown here is derived from an EMBL/GenBank/DDBJ whole genome shotgun (WGS) entry which is preliminary data.</text>
</comment>
<reference evidence="2 3" key="1">
    <citation type="journal article" date="2023" name="Hortic Res">
        <title>Pangenome of water caltrop reveals structural variations and asymmetric subgenome divergence after allopolyploidization.</title>
        <authorList>
            <person name="Zhang X."/>
            <person name="Chen Y."/>
            <person name="Wang L."/>
            <person name="Yuan Y."/>
            <person name="Fang M."/>
            <person name="Shi L."/>
            <person name="Lu R."/>
            <person name="Comes H.P."/>
            <person name="Ma Y."/>
            <person name="Chen Y."/>
            <person name="Huang G."/>
            <person name="Zhou Y."/>
            <person name="Zheng Z."/>
            <person name="Qiu Y."/>
        </authorList>
    </citation>
    <scope>NUCLEOTIDE SEQUENCE [LARGE SCALE GENOMIC DNA]</scope>
    <source>
        <tissue evidence="2">Roots</tissue>
    </source>
</reference>